<dbReference type="eggNOG" id="COG0517">
    <property type="taxonomic scope" value="Bacteria"/>
</dbReference>
<dbReference type="EMBL" id="CP003326">
    <property type="protein sequence ID" value="AFS78084.1"/>
    <property type="molecule type" value="Genomic_DNA"/>
</dbReference>
<organism evidence="4 5">
    <name type="scientific">Gottschalkia acidurici (strain ATCC 7906 / DSM 604 / BCRC 14475 / CIP 104303 / KCTC 5404 / NCIMB 10678 / 9a)</name>
    <name type="common">Clostridium acidurici</name>
    <dbReference type="NCBI Taxonomy" id="1128398"/>
    <lineage>
        <taxon>Bacteria</taxon>
        <taxon>Bacillati</taxon>
        <taxon>Bacillota</taxon>
        <taxon>Tissierellia</taxon>
        <taxon>Tissierellales</taxon>
        <taxon>Gottschalkiaceae</taxon>
        <taxon>Gottschalkia</taxon>
    </lineage>
</organism>
<gene>
    <name evidence="4" type="ordered locus">Curi_c10700</name>
</gene>
<dbReference type="SMART" id="SM00116">
    <property type="entry name" value="CBS"/>
    <property type="match status" value="2"/>
</dbReference>
<accession>K0AXZ9</accession>
<dbReference type="InterPro" id="IPR051257">
    <property type="entry name" value="Diverse_CBS-Domain"/>
</dbReference>
<evidence type="ECO:0000256" key="1">
    <source>
        <dbReference type="ARBA" id="ARBA00023122"/>
    </source>
</evidence>
<dbReference type="OrthoDB" id="9802114at2"/>
<proteinExistence type="predicted"/>
<keyword evidence="1 2" id="KW-0129">CBS domain</keyword>
<dbReference type="STRING" id="1128398.Curi_c10700"/>
<dbReference type="SUPFAM" id="SSF54631">
    <property type="entry name" value="CBS-domain pair"/>
    <property type="match status" value="1"/>
</dbReference>
<dbReference type="PROSITE" id="PS51371">
    <property type="entry name" value="CBS"/>
    <property type="match status" value="2"/>
</dbReference>
<dbReference type="AlphaFoldDB" id="K0AXZ9"/>
<feature type="domain" description="CBS" evidence="3">
    <location>
        <begin position="7"/>
        <end position="64"/>
    </location>
</feature>
<dbReference type="Pfam" id="PF00571">
    <property type="entry name" value="CBS"/>
    <property type="match status" value="2"/>
</dbReference>
<reference evidence="4 5" key="1">
    <citation type="journal article" date="2012" name="PLoS ONE">
        <title>The purine-utilizing bacterium Clostridium acidurici 9a: a genome-guided metabolic reconsideration.</title>
        <authorList>
            <person name="Hartwich K."/>
            <person name="Poehlein A."/>
            <person name="Daniel R."/>
        </authorList>
    </citation>
    <scope>NUCLEOTIDE SEQUENCE [LARGE SCALE GENOMIC DNA]</scope>
    <source>
        <strain evidence="5">ATCC 7906 / DSM 604 / BCRC 14475 / CIP 104303 / KCTC 5404 / NCIMB 10678 / 9a</strain>
    </source>
</reference>
<dbReference type="HOGENOM" id="CLU_040681_12_0_9"/>
<evidence type="ECO:0000259" key="3">
    <source>
        <dbReference type="PROSITE" id="PS51371"/>
    </source>
</evidence>
<dbReference type="RefSeq" id="WP_014967221.1">
    <property type="nucleotide sequence ID" value="NC_018664.1"/>
</dbReference>
<protein>
    <submittedName>
        <fullName evidence="4">Cystathionine beta-synthase domain-containing protein</fullName>
    </submittedName>
</protein>
<dbReference type="PANTHER" id="PTHR43080">
    <property type="entry name" value="CBS DOMAIN-CONTAINING PROTEIN CBSX3, MITOCHONDRIAL"/>
    <property type="match status" value="1"/>
</dbReference>
<evidence type="ECO:0000313" key="4">
    <source>
        <dbReference type="EMBL" id="AFS78084.1"/>
    </source>
</evidence>
<evidence type="ECO:0000313" key="5">
    <source>
        <dbReference type="Proteomes" id="UP000006094"/>
    </source>
</evidence>
<evidence type="ECO:0000256" key="2">
    <source>
        <dbReference type="PROSITE-ProRule" id="PRU00703"/>
    </source>
</evidence>
<dbReference type="KEGG" id="cad:Curi_c10700"/>
<feature type="domain" description="CBS" evidence="3">
    <location>
        <begin position="73"/>
        <end position="128"/>
    </location>
</feature>
<dbReference type="Gene3D" id="3.10.580.10">
    <property type="entry name" value="CBS-domain"/>
    <property type="match status" value="1"/>
</dbReference>
<dbReference type="PANTHER" id="PTHR43080:SF2">
    <property type="entry name" value="CBS DOMAIN-CONTAINING PROTEIN"/>
    <property type="match status" value="1"/>
</dbReference>
<sequence length="144" mass="15366">MKIKDIMTHNVSTISSSSSIQDAAREMKELDVGVIPVMCSKTKQNVGLLTDRDIIVRAISEGKSLSSSVKDIMSANPITVSPDTEVSEAAKLMSQNQIRRLPVVEKGKLVGIVSLGDLAVDNKCSHKAGSALSSISESTPFTTY</sequence>
<keyword evidence="5" id="KW-1185">Reference proteome</keyword>
<dbReference type="CDD" id="cd04622">
    <property type="entry name" value="CBS_pair_HRP1_like"/>
    <property type="match status" value="1"/>
</dbReference>
<dbReference type="InterPro" id="IPR046342">
    <property type="entry name" value="CBS_dom_sf"/>
</dbReference>
<dbReference type="Proteomes" id="UP000006094">
    <property type="component" value="Chromosome"/>
</dbReference>
<dbReference type="InterPro" id="IPR000644">
    <property type="entry name" value="CBS_dom"/>
</dbReference>
<name>K0AXZ9_GOTA9</name>